<dbReference type="CDD" id="cd08645">
    <property type="entry name" value="FMT_core_GART"/>
    <property type="match status" value="1"/>
</dbReference>
<dbReference type="EC" id="2.1.2.2" evidence="2"/>
<organism evidence="6">
    <name type="scientific">bioreactor metagenome</name>
    <dbReference type="NCBI Taxonomy" id="1076179"/>
    <lineage>
        <taxon>unclassified sequences</taxon>
        <taxon>metagenomes</taxon>
        <taxon>ecological metagenomes</taxon>
    </lineage>
</organism>
<evidence type="ECO:0000256" key="4">
    <source>
        <dbReference type="ARBA" id="ARBA00022755"/>
    </source>
</evidence>
<dbReference type="PANTHER" id="PTHR43369">
    <property type="entry name" value="PHOSPHORIBOSYLGLYCINAMIDE FORMYLTRANSFERASE"/>
    <property type="match status" value="1"/>
</dbReference>
<sequence>MLIMSCIKIAIFASGSGTNAENIIKYFRNNSLCEVSLLLCNKKDAYVIERAKQFNVSSIIFTKSQFEESSFIDDLLSEKGIEYIILAGFLLKIPERLLNKYPKKIINIHPALLPKYGGKGMHGMHVHEAVIAAGEKESGITVHIIDADYDKGETIFQAKCTIEKEDTPEMLASKIHELEQRYFPEAIENYILKTR</sequence>
<dbReference type="SUPFAM" id="SSF53328">
    <property type="entry name" value="Formyltransferase"/>
    <property type="match status" value="1"/>
</dbReference>
<dbReference type="PANTHER" id="PTHR43369:SF2">
    <property type="entry name" value="PHOSPHORIBOSYLGLYCINAMIDE FORMYLTRANSFERASE"/>
    <property type="match status" value="1"/>
</dbReference>
<feature type="domain" description="Formyl transferase N-terminal" evidence="5">
    <location>
        <begin position="8"/>
        <end position="187"/>
    </location>
</feature>
<dbReference type="Pfam" id="PF00551">
    <property type="entry name" value="Formyl_trans_N"/>
    <property type="match status" value="1"/>
</dbReference>
<dbReference type="GO" id="GO:0005829">
    <property type="term" value="C:cytosol"/>
    <property type="evidence" value="ECO:0007669"/>
    <property type="project" value="TreeGrafter"/>
</dbReference>
<gene>
    <name evidence="6" type="primary">purN_38</name>
    <name evidence="6" type="ORF">SDC9_141701</name>
</gene>
<proteinExistence type="inferred from homology"/>
<protein>
    <recommendedName>
        <fullName evidence="2">phosphoribosylglycinamide formyltransferase 1</fullName>
        <ecNumber evidence="2">2.1.2.2</ecNumber>
    </recommendedName>
</protein>
<reference evidence="6" key="1">
    <citation type="submission" date="2019-08" db="EMBL/GenBank/DDBJ databases">
        <authorList>
            <person name="Kucharzyk K."/>
            <person name="Murdoch R.W."/>
            <person name="Higgins S."/>
            <person name="Loffler F."/>
        </authorList>
    </citation>
    <scope>NUCLEOTIDE SEQUENCE</scope>
</reference>
<evidence type="ECO:0000256" key="1">
    <source>
        <dbReference type="ARBA" id="ARBA00005054"/>
    </source>
</evidence>
<dbReference type="HAMAP" id="MF_01930">
    <property type="entry name" value="PurN"/>
    <property type="match status" value="1"/>
</dbReference>
<accession>A0A645DZ03</accession>
<dbReference type="InterPro" id="IPR002376">
    <property type="entry name" value="Formyl_transf_N"/>
</dbReference>
<comment type="pathway">
    <text evidence="1">Purine metabolism; IMP biosynthesis via de novo pathway; N(2)-formyl-N(1)-(5-phospho-D-ribosyl)glycinamide from N(1)-(5-phospho-D-ribosyl)glycinamide (10-formyl THF route): step 1/1.</text>
</comment>
<dbReference type="GO" id="GO:0006189">
    <property type="term" value="P:'de novo' IMP biosynthetic process"/>
    <property type="evidence" value="ECO:0007669"/>
    <property type="project" value="InterPro"/>
</dbReference>
<keyword evidence="4" id="KW-0658">Purine biosynthesis</keyword>
<name>A0A645DZ03_9ZZZZ</name>
<evidence type="ECO:0000313" key="6">
    <source>
        <dbReference type="EMBL" id="MPM94555.1"/>
    </source>
</evidence>
<dbReference type="NCBIfam" id="TIGR00639">
    <property type="entry name" value="PurN"/>
    <property type="match status" value="1"/>
</dbReference>
<keyword evidence="3 6" id="KW-0808">Transferase</keyword>
<evidence type="ECO:0000259" key="5">
    <source>
        <dbReference type="Pfam" id="PF00551"/>
    </source>
</evidence>
<comment type="caution">
    <text evidence="6">The sequence shown here is derived from an EMBL/GenBank/DDBJ whole genome shotgun (WGS) entry which is preliminary data.</text>
</comment>
<dbReference type="InterPro" id="IPR004607">
    <property type="entry name" value="GART"/>
</dbReference>
<evidence type="ECO:0000256" key="2">
    <source>
        <dbReference type="ARBA" id="ARBA00012254"/>
    </source>
</evidence>
<evidence type="ECO:0000256" key="3">
    <source>
        <dbReference type="ARBA" id="ARBA00022679"/>
    </source>
</evidence>
<dbReference type="Gene3D" id="3.40.50.170">
    <property type="entry name" value="Formyl transferase, N-terminal domain"/>
    <property type="match status" value="1"/>
</dbReference>
<dbReference type="EMBL" id="VSSQ01041170">
    <property type="protein sequence ID" value="MPM94555.1"/>
    <property type="molecule type" value="Genomic_DNA"/>
</dbReference>
<dbReference type="GO" id="GO:0004644">
    <property type="term" value="F:phosphoribosylglycinamide formyltransferase activity"/>
    <property type="evidence" value="ECO:0007669"/>
    <property type="project" value="UniProtKB-EC"/>
</dbReference>
<dbReference type="AlphaFoldDB" id="A0A645DZ03"/>
<dbReference type="InterPro" id="IPR036477">
    <property type="entry name" value="Formyl_transf_N_sf"/>
</dbReference>